<keyword evidence="4" id="KW-0663">Pyridoxal phosphate</keyword>
<dbReference type="InterPro" id="IPR000310">
    <property type="entry name" value="Orn/Lys/Arg_deCO2ase_major_dom"/>
</dbReference>
<keyword evidence="8" id="KW-0808">Transferase</keyword>
<keyword evidence="5" id="KW-0456">Lyase</keyword>
<dbReference type="InterPro" id="IPR015421">
    <property type="entry name" value="PyrdxlP-dep_Trfase_major"/>
</dbReference>
<sequence>MSLRAPLFDLLVSLYSSYPSSYHVPGHKYGKSLSLLEGTTDEQMLRAYQAVMQLDVTELSMTDDLHGPSGVIEEAQQLAAATFGADYTFFLIGGSTAGNLAMVLAVCDAGDLIIVQRNAHKSVLNGLKLAGARAVFVMPQRELGSDLDVVPSLEQIEEALERYPEAKAVLLTNPSYYGLSVDLEPYAKLVHRFGKMLLVDEAHGAHYGLHAKFPRSALQAGADAVVQSTHKTLTALTMGAMLHVQGPRIDRKAVAEALRMVQSSSPSYPIMASLDIARALIDHDRERLFERGLAAADAFRQWVMEESEHYELASSLLGDDNSLRVNVDPLRVVLRCRRGKHSGFELLRHLENFGCYAEMADIQYVVLLFGMGAEIADVERLKQAFIAIAATEGTSAAVLRQSSETIAYQQSVSEPVLFSRKGAGADSKTIEIVELSCAEGMLAAEAVIPYPPGIPLLYEGERITAEAITMIKRLVQHGARCQGATDPTMETITVLRTG</sequence>
<dbReference type="SUPFAM" id="SSF53383">
    <property type="entry name" value="PLP-dependent transferases"/>
    <property type="match status" value="1"/>
</dbReference>
<organism evidence="8 9">
    <name type="scientific">Paenibacillus albus</name>
    <dbReference type="NCBI Taxonomy" id="2495582"/>
    <lineage>
        <taxon>Bacteria</taxon>
        <taxon>Bacillati</taxon>
        <taxon>Bacillota</taxon>
        <taxon>Bacilli</taxon>
        <taxon>Bacillales</taxon>
        <taxon>Paenibacillaceae</taxon>
        <taxon>Paenibacillus</taxon>
    </lineage>
</organism>
<evidence type="ECO:0000259" key="7">
    <source>
        <dbReference type="Pfam" id="PF03711"/>
    </source>
</evidence>
<dbReference type="KEGG" id="palb:EJC50_03755"/>
<comment type="cofactor">
    <cofactor evidence="1">
        <name>pyridoxal 5'-phosphate</name>
        <dbReference type="ChEBI" id="CHEBI:597326"/>
    </cofactor>
</comment>
<dbReference type="PANTHER" id="PTHR43277:SF3">
    <property type="entry name" value="DECARBOXYLASE, PUTATIVE-RELATED"/>
    <property type="match status" value="1"/>
</dbReference>
<feature type="domain" description="Orn/Lys/Arg decarboxylases family 1 pyridoxal-P attachment site" evidence="6">
    <location>
        <begin position="6"/>
        <end position="313"/>
    </location>
</feature>
<keyword evidence="9" id="KW-1185">Reference proteome</keyword>
<dbReference type="Gene3D" id="3.40.640.10">
    <property type="entry name" value="Type I PLP-dependent aspartate aminotransferase-like (Major domain)"/>
    <property type="match status" value="1"/>
</dbReference>
<dbReference type="Pfam" id="PF03711">
    <property type="entry name" value="OKR_DC_1_C"/>
    <property type="match status" value="1"/>
</dbReference>
<dbReference type="InterPro" id="IPR015424">
    <property type="entry name" value="PyrdxlP-dep_Trfase"/>
</dbReference>
<evidence type="ECO:0000256" key="2">
    <source>
        <dbReference type="ARBA" id="ARBA00010671"/>
    </source>
</evidence>
<evidence type="ECO:0000313" key="8">
    <source>
        <dbReference type="EMBL" id="AZN38882.1"/>
    </source>
</evidence>
<feature type="domain" description="Orn/Lys/Arg decarboxylase C-terminal" evidence="7">
    <location>
        <begin position="427"/>
        <end position="472"/>
    </location>
</feature>
<gene>
    <name evidence="8" type="ORF">EJC50_03755</name>
</gene>
<comment type="similarity">
    <text evidence="2">Belongs to the Orn/Lys/Arg decarboxylase class-I family.</text>
</comment>
<dbReference type="SUPFAM" id="SSF55904">
    <property type="entry name" value="Ornithine decarboxylase C-terminal domain"/>
    <property type="match status" value="1"/>
</dbReference>
<evidence type="ECO:0000256" key="3">
    <source>
        <dbReference type="ARBA" id="ARBA00022793"/>
    </source>
</evidence>
<evidence type="ECO:0000313" key="9">
    <source>
        <dbReference type="Proteomes" id="UP000272528"/>
    </source>
</evidence>
<dbReference type="Pfam" id="PF01276">
    <property type="entry name" value="OKR_DC_1"/>
    <property type="match status" value="1"/>
</dbReference>
<dbReference type="OrthoDB" id="9815233at2"/>
<protein>
    <submittedName>
        <fullName evidence="8">Aminotransferase class I/II-fold pyridoxal phosphate-dependent enzyme</fullName>
    </submittedName>
</protein>
<evidence type="ECO:0000256" key="1">
    <source>
        <dbReference type="ARBA" id="ARBA00001933"/>
    </source>
</evidence>
<keyword evidence="8" id="KW-0032">Aminotransferase</keyword>
<reference evidence="9" key="1">
    <citation type="submission" date="2018-12" db="EMBL/GenBank/DDBJ databases">
        <title>Genome sequence of Peanibacillus sp.</title>
        <authorList>
            <person name="Subramani G."/>
            <person name="Srinivasan S."/>
            <person name="Kim M.K."/>
        </authorList>
    </citation>
    <scope>NUCLEOTIDE SEQUENCE [LARGE SCALE GENOMIC DNA]</scope>
    <source>
        <strain evidence="9">18JY67-1</strain>
    </source>
</reference>
<dbReference type="InterPro" id="IPR052357">
    <property type="entry name" value="Orn_Lys_Arg_decarboxylase-I"/>
</dbReference>
<dbReference type="GO" id="GO:0008483">
    <property type="term" value="F:transaminase activity"/>
    <property type="evidence" value="ECO:0007669"/>
    <property type="project" value="UniProtKB-KW"/>
</dbReference>
<keyword evidence="3" id="KW-0210">Decarboxylase</keyword>
<evidence type="ECO:0000256" key="5">
    <source>
        <dbReference type="ARBA" id="ARBA00023239"/>
    </source>
</evidence>
<dbReference type="Gene3D" id="3.90.105.10">
    <property type="entry name" value="Molybdopterin biosynthesis moea protein, domain 2"/>
    <property type="match status" value="1"/>
</dbReference>
<dbReference type="EMBL" id="CP034437">
    <property type="protein sequence ID" value="AZN38882.1"/>
    <property type="molecule type" value="Genomic_DNA"/>
</dbReference>
<dbReference type="Proteomes" id="UP000272528">
    <property type="component" value="Chromosome"/>
</dbReference>
<name>A0A3Q8X2T5_9BACL</name>
<dbReference type="InterPro" id="IPR008286">
    <property type="entry name" value="Prn/Lys/Arg_de-COase_C"/>
</dbReference>
<evidence type="ECO:0000256" key="4">
    <source>
        <dbReference type="ARBA" id="ARBA00022898"/>
    </source>
</evidence>
<proteinExistence type="inferred from homology"/>
<accession>A0A3Q8X2T5</accession>
<evidence type="ECO:0000259" key="6">
    <source>
        <dbReference type="Pfam" id="PF01276"/>
    </source>
</evidence>
<dbReference type="PANTHER" id="PTHR43277">
    <property type="entry name" value="ARGININE DECARBOXYLASE"/>
    <property type="match status" value="1"/>
</dbReference>
<dbReference type="GO" id="GO:0016831">
    <property type="term" value="F:carboxy-lyase activity"/>
    <property type="evidence" value="ECO:0007669"/>
    <property type="project" value="UniProtKB-KW"/>
</dbReference>
<dbReference type="InterPro" id="IPR036633">
    <property type="entry name" value="Prn/Lys/Arg_de-COase_C_sf"/>
</dbReference>
<dbReference type="AlphaFoldDB" id="A0A3Q8X2T5"/>